<organism evidence="4 5">
    <name type="scientific">Streptomyces finlayi</name>
    <dbReference type="NCBI Taxonomy" id="67296"/>
    <lineage>
        <taxon>Bacteria</taxon>
        <taxon>Bacillati</taxon>
        <taxon>Actinomycetota</taxon>
        <taxon>Actinomycetes</taxon>
        <taxon>Kitasatosporales</taxon>
        <taxon>Streptomycetaceae</taxon>
        <taxon>Streptomyces</taxon>
    </lineage>
</organism>
<dbReference type="AlphaFoldDB" id="A0A919CGY9"/>
<evidence type="ECO:0000313" key="4">
    <source>
        <dbReference type="EMBL" id="GHD20027.1"/>
    </source>
</evidence>
<keyword evidence="1" id="KW-0596">Phosphopantetheine</keyword>
<dbReference type="Pfam" id="PF00550">
    <property type="entry name" value="PP-binding"/>
    <property type="match status" value="1"/>
</dbReference>
<evidence type="ECO:0000256" key="1">
    <source>
        <dbReference type="ARBA" id="ARBA00022450"/>
    </source>
</evidence>
<dbReference type="SUPFAM" id="SSF47336">
    <property type="entry name" value="ACP-like"/>
    <property type="match status" value="1"/>
</dbReference>
<evidence type="ECO:0000259" key="3">
    <source>
        <dbReference type="PROSITE" id="PS50075"/>
    </source>
</evidence>
<comment type="caution">
    <text evidence="4">The sequence shown here is derived from an EMBL/GenBank/DDBJ whole genome shotgun (WGS) entry which is preliminary data.</text>
</comment>
<dbReference type="PROSITE" id="PS50075">
    <property type="entry name" value="CARRIER"/>
    <property type="match status" value="1"/>
</dbReference>
<dbReference type="SMART" id="SM00823">
    <property type="entry name" value="PKS_PP"/>
    <property type="match status" value="1"/>
</dbReference>
<dbReference type="InterPro" id="IPR006162">
    <property type="entry name" value="Ppantetheine_attach_site"/>
</dbReference>
<dbReference type="RefSeq" id="WP_189828693.1">
    <property type="nucleotide sequence ID" value="NZ_BMVC01000038.1"/>
</dbReference>
<dbReference type="InterPro" id="IPR020806">
    <property type="entry name" value="PKS_PP-bd"/>
</dbReference>
<dbReference type="PROSITE" id="PS00012">
    <property type="entry name" value="PHOSPHOPANTETHEINE"/>
    <property type="match status" value="1"/>
</dbReference>
<reference evidence="4" key="2">
    <citation type="submission" date="2020-09" db="EMBL/GenBank/DDBJ databases">
        <authorList>
            <person name="Sun Q."/>
            <person name="Ohkuma M."/>
        </authorList>
    </citation>
    <scope>NUCLEOTIDE SEQUENCE</scope>
    <source>
        <strain evidence="4">JCM 4637</strain>
    </source>
</reference>
<keyword evidence="2" id="KW-0597">Phosphoprotein</keyword>
<proteinExistence type="predicted"/>
<dbReference type="GO" id="GO:0017000">
    <property type="term" value="P:antibiotic biosynthetic process"/>
    <property type="evidence" value="ECO:0007669"/>
    <property type="project" value="UniProtKB-ARBA"/>
</dbReference>
<dbReference type="Proteomes" id="UP000638353">
    <property type="component" value="Unassembled WGS sequence"/>
</dbReference>
<dbReference type="EMBL" id="BMVC01000038">
    <property type="protein sequence ID" value="GHD20027.1"/>
    <property type="molecule type" value="Genomic_DNA"/>
</dbReference>
<reference evidence="4" key="1">
    <citation type="journal article" date="2014" name="Int. J. Syst. Evol. Microbiol.">
        <title>Complete genome sequence of Corynebacterium casei LMG S-19264T (=DSM 44701T), isolated from a smear-ripened cheese.</title>
        <authorList>
            <consortium name="US DOE Joint Genome Institute (JGI-PGF)"/>
            <person name="Walter F."/>
            <person name="Albersmeier A."/>
            <person name="Kalinowski J."/>
            <person name="Ruckert C."/>
        </authorList>
    </citation>
    <scope>NUCLEOTIDE SEQUENCE</scope>
    <source>
        <strain evidence="4">JCM 4637</strain>
    </source>
</reference>
<dbReference type="InterPro" id="IPR009081">
    <property type="entry name" value="PP-bd_ACP"/>
</dbReference>
<sequence length="76" mass="8415">MREDLRTLLVHDLRLPAARLTPDTTLSDAGLDSLAVVELSVLLEERYAIRLTEVELEQAPTLGDLDTLITRAQTEG</sequence>
<gene>
    <name evidence="4" type="ORF">GCM10010334_84170</name>
</gene>
<evidence type="ECO:0000313" key="5">
    <source>
        <dbReference type="Proteomes" id="UP000638353"/>
    </source>
</evidence>
<feature type="domain" description="Carrier" evidence="3">
    <location>
        <begin position="1"/>
        <end position="73"/>
    </location>
</feature>
<name>A0A919CGY9_9ACTN</name>
<dbReference type="InterPro" id="IPR036736">
    <property type="entry name" value="ACP-like_sf"/>
</dbReference>
<dbReference type="GO" id="GO:0031177">
    <property type="term" value="F:phosphopantetheine binding"/>
    <property type="evidence" value="ECO:0007669"/>
    <property type="project" value="InterPro"/>
</dbReference>
<protein>
    <recommendedName>
        <fullName evidence="3">Carrier domain-containing protein</fullName>
    </recommendedName>
</protein>
<evidence type="ECO:0000256" key="2">
    <source>
        <dbReference type="ARBA" id="ARBA00022553"/>
    </source>
</evidence>
<accession>A0A919CGY9</accession>
<dbReference type="Gene3D" id="1.10.1200.10">
    <property type="entry name" value="ACP-like"/>
    <property type="match status" value="1"/>
</dbReference>